<dbReference type="SUPFAM" id="SSF52540">
    <property type="entry name" value="P-loop containing nucleoside triphosphate hydrolases"/>
    <property type="match status" value="1"/>
</dbReference>
<accession>A0ABV6X055</accession>
<dbReference type="InterPro" id="IPR027417">
    <property type="entry name" value="P-loop_NTPase"/>
</dbReference>
<feature type="domain" description="ORC1/DEAH AAA+ ATPase" evidence="2">
    <location>
        <begin position="218"/>
        <end position="332"/>
    </location>
</feature>
<dbReference type="InterPro" id="IPR049945">
    <property type="entry name" value="AAA_22"/>
</dbReference>
<dbReference type="Pfam" id="PF13401">
    <property type="entry name" value="AAA_22"/>
    <property type="match status" value="1"/>
</dbReference>
<evidence type="ECO:0000313" key="4">
    <source>
        <dbReference type="Proteomes" id="UP001592530"/>
    </source>
</evidence>
<dbReference type="InterPro" id="IPR052026">
    <property type="entry name" value="ExeA_AAA_ATPase_DNA-bind"/>
</dbReference>
<dbReference type="RefSeq" id="WP_380551806.1">
    <property type="nucleotide sequence ID" value="NZ_JBHEZY010000004.1"/>
</dbReference>
<name>A0ABV6X055_9ACTN</name>
<dbReference type="EMBL" id="JBHEZY010000004">
    <property type="protein sequence ID" value="MFC1431362.1"/>
    <property type="molecule type" value="Genomic_DNA"/>
</dbReference>
<organism evidence="3 4">
    <name type="scientific">Streptacidiphilus alkalitolerans</name>
    <dbReference type="NCBI Taxonomy" id="3342712"/>
    <lineage>
        <taxon>Bacteria</taxon>
        <taxon>Bacillati</taxon>
        <taxon>Actinomycetota</taxon>
        <taxon>Actinomycetes</taxon>
        <taxon>Kitasatosporales</taxon>
        <taxon>Streptomycetaceae</taxon>
        <taxon>Streptacidiphilus</taxon>
    </lineage>
</organism>
<sequence>MAQMLPVLSVERPVLVARLLELKAAGTLVSAHVLAGAQVAGVNVRTVWRWLEAAQTEGRLERRPRRGFEISEEQWQVLGGAGGSVAALHRHLKAAAGPGTVVPSRATLYRVVHRDLEAGRVLPEREAEVRARARMEQALTDLALADRDQDTAASARGPAATGPAAVAAARLVPPAGDRRPGRVGAVAGVVLPAGAAVVRTAMVAAVGEALGLAVAGAGQGVACVYGDTGRGKTVALRAAVAGLPTGFEAAWVTAPVRPSVVELRRAVFGALGVPGRFPSRSFQADAQIAEMLSQPWVLVVEEAQRLPLPCLEYLQGLYDHPGTRVTLVLCGAGVERTVARLPQLVGLVGADHARAERPAHRAGRAGGPGTAAPVVPAGRPTAVTCAQPDRQRWVPQVGLDTGSARCVSAAALWVIEEEGIRWERRGTTTPGAIPRVQDRAKALLRCRRLRWRRCAVLRYVGCWS</sequence>
<comment type="caution">
    <text evidence="3">The sequence shown here is derived from an EMBL/GenBank/DDBJ whole genome shotgun (WGS) entry which is preliminary data.</text>
</comment>
<gene>
    <name evidence="3" type="ORF">ACEZDB_11975</name>
</gene>
<protein>
    <submittedName>
        <fullName evidence="3">AAA family ATPase</fullName>
    </submittedName>
</protein>
<feature type="region of interest" description="Disordered" evidence="1">
    <location>
        <begin position="357"/>
        <end position="377"/>
    </location>
</feature>
<dbReference type="PANTHER" id="PTHR35894">
    <property type="entry name" value="GENERAL SECRETION PATHWAY PROTEIN A-RELATED"/>
    <property type="match status" value="1"/>
</dbReference>
<proteinExistence type="predicted"/>
<evidence type="ECO:0000313" key="3">
    <source>
        <dbReference type="EMBL" id="MFC1431362.1"/>
    </source>
</evidence>
<dbReference type="Proteomes" id="UP001592530">
    <property type="component" value="Unassembled WGS sequence"/>
</dbReference>
<evidence type="ECO:0000256" key="1">
    <source>
        <dbReference type="SAM" id="MobiDB-lite"/>
    </source>
</evidence>
<dbReference type="Gene3D" id="3.40.50.300">
    <property type="entry name" value="P-loop containing nucleotide triphosphate hydrolases"/>
    <property type="match status" value="1"/>
</dbReference>
<reference evidence="3 4" key="1">
    <citation type="submission" date="2024-09" db="EMBL/GenBank/DDBJ databases">
        <authorList>
            <person name="Lee S.D."/>
        </authorList>
    </citation>
    <scope>NUCLEOTIDE SEQUENCE [LARGE SCALE GENOMIC DNA]</scope>
    <source>
        <strain evidence="3 4">N1-3</strain>
    </source>
</reference>
<evidence type="ECO:0000259" key="2">
    <source>
        <dbReference type="Pfam" id="PF13401"/>
    </source>
</evidence>
<dbReference type="PANTHER" id="PTHR35894:SF1">
    <property type="entry name" value="PHOSPHORIBULOKINASE _ URIDINE KINASE FAMILY"/>
    <property type="match status" value="1"/>
</dbReference>